<dbReference type="EMBL" id="CP028773">
    <property type="protein sequence ID" value="AWU73402.1"/>
    <property type="molecule type" value="Genomic_DNA"/>
</dbReference>
<evidence type="ECO:0000313" key="12">
    <source>
        <dbReference type="Proteomes" id="UP000249293"/>
    </source>
</evidence>
<dbReference type="Proteomes" id="UP000189274">
    <property type="component" value="Unassembled WGS sequence"/>
</dbReference>
<organism evidence="6 9">
    <name type="scientific">Pichia kudriavzevii</name>
    <name type="common">Yeast</name>
    <name type="synonym">Issatchenkia orientalis</name>
    <dbReference type="NCBI Taxonomy" id="4909"/>
    <lineage>
        <taxon>Eukaryota</taxon>
        <taxon>Fungi</taxon>
        <taxon>Dikarya</taxon>
        <taxon>Ascomycota</taxon>
        <taxon>Saccharomycotina</taxon>
        <taxon>Pichiomycetes</taxon>
        <taxon>Pichiales</taxon>
        <taxon>Pichiaceae</taxon>
        <taxon>Pichia</taxon>
    </lineage>
</organism>
<reference evidence="7" key="4">
    <citation type="submission" date="2017-01" db="EMBL/GenBank/DDBJ databases">
        <authorList>
            <person name="Mah S.A."/>
            <person name="Swanson W.J."/>
            <person name="Moy G.W."/>
            <person name="Vacquier V.D."/>
        </authorList>
    </citation>
    <scope>NUCLEOTIDE SEQUENCE [LARGE SCALE GENOMIC DNA]</scope>
    <source>
        <strain evidence="7">129</strain>
    </source>
</reference>
<dbReference type="VEuPathDB" id="FungiDB:C5L36_0A00160"/>
<evidence type="ECO:0000313" key="7">
    <source>
        <dbReference type="EMBL" id="ONH72705.1"/>
    </source>
</evidence>
<evidence type="ECO:0000256" key="4">
    <source>
        <dbReference type="ARBA" id="ARBA00048707"/>
    </source>
</evidence>
<reference evidence="10" key="3">
    <citation type="journal article" date="2017" name="Genome Announc.">
        <title>Genome sequences of Cyberlindnera fabianii 65, Pichia kudriavzevii 129, and Saccharomyces cerevisiae 131 isolated from fermented masau fruits in Zimbabwe.</title>
        <authorList>
            <person name="van Rijswijck I.M.H."/>
            <person name="Derks M.F.L."/>
            <person name="Abee T."/>
            <person name="de Ridder D."/>
            <person name="Smid E.J."/>
        </authorList>
    </citation>
    <scope>NUCLEOTIDE SEQUENCE [LARGE SCALE GENOMIC DNA]</scope>
    <source>
        <strain evidence="10">129</strain>
    </source>
</reference>
<proteinExistence type="inferred from homology"/>
<evidence type="ECO:0000256" key="3">
    <source>
        <dbReference type="ARBA" id="ARBA00038050"/>
    </source>
</evidence>
<reference evidence="5 12" key="6">
    <citation type="submission" date="2018-06" db="EMBL/GenBank/DDBJ databases">
        <title>Population genomics shows no distinction between pathogenic Candida krusei and environmental Pichia kudriavzevii: One species, four names.</title>
        <authorList>
            <person name="Douglass A.P."/>
            <person name="Offei B."/>
            <person name="Braun-Galleani S."/>
            <person name="Coughlan A.Y."/>
            <person name="Martos A."/>
            <person name="Ortiz-Merino R.A."/>
            <person name="Byrne K.P."/>
            <person name="Wolfe K.H."/>
        </authorList>
    </citation>
    <scope>NUCLEOTIDE SEQUENCE [LARGE SCALE GENOMIC DNA]</scope>
    <source>
        <strain evidence="5 12">CBS573</strain>
    </source>
</reference>
<dbReference type="Pfam" id="PF01981">
    <property type="entry name" value="PTH2"/>
    <property type="match status" value="1"/>
</dbReference>
<dbReference type="GO" id="GO:0005829">
    <property type="term" value="C:cytosol"/>
    <property type="evidence" value="ECO:0007669"/>
    <property type="project" value="TreeGrafter"/>
</dbReference>
<dbReference type="GO" id="GO:0032435">
    <property type="term" value="P:negative regulation of proteasomal ubiquitin-dependent protein catabolic process"/>
    <property type="evidence" value="ECO:0007669"/>
    <property type="project" value="EnsemblFungi"/>
</dbReference>
<dbReference type="NCBIfam" id="TIGR00283">
    <property type="entry name" value="arch_pth2"/>
    <property type="match status" value="1"/>
</dbReference>
<dbReference type="InterPro" id="IPR023476">
    <property type="entry name" value="Pep_tRNA_hydro_II_dom_sf"/>
</dbReference>
<dbReference type="EC" id="3.1.1.29" evidence="1"/>
<comment type="catalytic activity">
    <reaction evidence="4">
        <text>an N-acyl-L-alpha-aminoacyl-tRNA + H2O = an N-acyl-L-amino acid + a tRNA + H(+)</text>
        <dbReference type="Rhea" id="RHEA:54448"/>
        <dbReference type="Rhea" id="RHEA-COMP:10123"/>
        <dbReference type="Rhea" id="RHEA-COMP:13883"/>
        <dbReference type="ChEBI" id="CHEBI:15377"/>
        <dbReference type="ChEBI" id="CHEBI:15378"/>
        <dbReference type="ChEBI" id="CHEBI:59874"/>
        <dbReference type="ChEBI" id="CHEBI:78442"/>
        <dbReference type="ChEBI" id="CHEBI:138191"/>
        <dbReference type="EC" id="3.1.1.29"/>
    </reaction>
</comment>
<protein>
    <recommendedName>
        <fullName evidence="1">peptidyl-tRNA hydrolase</fullName>
        <ecNumber evidence="1">3.1.1.29</ecNumber>
    </recommendedName>
</protein>
<reference evidence="6" key="2">
    <citation type="submission" date="2014-08" db="EMBL/GenBank/DDBJ databases">
        <title>Exploiting Issatchenkia orientalis SD108 for Succinic Acid Production.</title>
        <authorList>
            <person name="Xiao H."/>
            <person name="Shao Z."/>
            <person name="Jiang Y."/>
            <person name="Dole S."/>
            <person name="Zhao H."/>
        </authorList>
    </citation>
    <scope>NUCLEOTIDE SEQUENCE [LARGE SCALE GENOMIC DNA]</scope>
    <source>
        <strain evidence="6">SD108</strain>
    </source>
</reference>
<dbReference type="FunFam" id="3.40.1490.10:FF:000001">
    <property type="entry name" value="Peptidyl-tRNA hydrolase 2"/>
    <property type="match status" value="1"/>
</dbReference>
<dbReference type="AlphaFoldDB" id="A0A099NWY1"/>
<dbReference type="EMBL" id="NHMM01000002">
    <property type="protein sequence ID" value="OUT22902.1"/>
    <property type="molecule type" value="Genomic_DNA"/>
</dbReference>
<evidence type="ECO:0000313" key="6">
    <source>
        <dbReference type="EMBL" id="KGK36479.1"/>
    </source>
</evidence>
<dbReference type="Proteomes" id="UP000029867">
    <property type="component" value="Unassembled WGS sequence"/>
</dbReference>
<reference evidence="9" key="1">
    <citation type="journal article" date="2014" name="Microb. Cell Fact.">
        <title>Exploiting Issatchenkia orientalis SD108 for succinic acid production.</title>
        <authorList>
            <person name="Xiao H."/>
            <person name="Shao Z."/>
            <person name="Jiang Y."/>
            <person name="Dole S."/>
            <person name="Zhao H."/>
        </authorList>
    </citation>
    <scope>NUCLEOTIDE SEQUENCE [LARGE SCALE GENOMIC DNA]</scope>
    <source>
        <strain evidence="9">SD108</strain>
    </source>
</reference>
<dbReference type="CDD" id="cd02430">
    <property type="entry name" value="PTH2"/>
    <property type="match status" value="1"/>
</dbReference>
<dbReference type="EMBL" id="MQVM01000019">
    <property type="protein sequence ID" value="ONH72705.1"/>
    <property type="molecule type" value="Genomic_DNA"/>
</dbReference>
<dbReference type="PANTHER" id="PTHR12649">
    <property type="entry name" value="PEPTIDYL-TRNA HYDROLASE 2"/>
    <property type="match status" value="1"/>
</dbReference>
<evidence type="ECO:0000256" key="1">
    <source>
        <dbReference type="ARBA" id="ARBA00013260"/>
    </source>
</evidence>
<comment type="similarity">
    <text evidence="3">Belongs to the PTH2 family.</text>
</comment>
<keyword evidence="12" id="KW-1185">Reference proteome</keyword>
<reference evidence="8 11" key="5">
    <citation type="submission" date="2017-05" db="EMBL/GenBank/DDBJ databases">
        <title>The Genome Sequence of Candida krusei Ckrusei653.</title>
        <authorList>
            <person name="Cuomo C."/>
            <person name="Forche A."/>
            <person name="Young S."/>
            <person name="Abouelleil A."/>
            <person name="Cao P."/>
            <person name="Chapman S."/>
            <person name="Cusick C."/>
            <person name="Shea T."/>
            <person name="Nusbaum C."/>
            <person name="Birren B."/>
        </authorList>
    </citation>
    <scope>NUCLEOTIDE SEQUENCE [LARGE SCALE GENOMIC DNA]</scope>
    <source>
        <strain evidence="8 11">Ckrusei653</strain>
    </source>
</reference>
<evidence type="ECO:0000313" key="8">
    <source>
        <dbReference type="EMBL" id="OUT22902.1"/>
    </source>
</evidence>
<dbReference type="HOGENOM" id="CLU_073661_0_1_1"/>
<evidence type="ECO:0000313" key="9">
    <source>
        <dbReference type="Proteomes" id="UP000029867"/>
    </source>
</evidence>
<dbReference type="GO" id="GO:0004045">
    <property type="term" value="F:peptidyl-tRNA hydrolase activity"/>
    <property type="evidence" value="ECO:0007669"/>
    <property type="project" value="UniProtKB-EC"/>
</dbReference>
<dbReference type="PANTHER" id="PTHR12649:SF11">
    <property type="entry name" value="PEPTIDYL-TRNA HYDROLASE 2, MITOCHONDRIAL"/>
    <property type="match status" value="1"/>
</dbReference>
<dbReference type="Proteomes" id="UP000249293">
    <property type="component" value="Chromosome 1"/>
</dbReference>
<dbReference type="EMBL" id="JQFK01000068">
    <property type="protein sequence ID" value="KGK36479.1"/>
    <property type="molecule type" value="Genomic_DNA"/>
</dbReference>
<dbReference type="Proteomes" id="UP000195871">
    <property type="component" value="Unassembled WGS sequence"/>
</dbReference>
<evidence type="ECO:0000313" key="11">
    <source>
        <dbReference type="Proteomes" id="UP000195871"/>
    </source>
</evidence>
<sequence>MSNSASFAVIAGLFGVLSGIYIGTHLNVIPNSGLPKKLKKIANAEDNAPSDDENYSDDEDGGIEVNSGSLNEIGGEVRMALVVRTDLGMLKGKVAAQCSHAAVALYRKNLVNNPTMLKRWENCGQAKITLKCVSLEDIEELQAKAASLNIENYLVHDAGRTQIASGSATVLGLGPAPKAIMDMVTGELKLY</sequence>
<name>A0A099NWY1_PICKU</name>
<evidence type="ECO:0000313" key="10">
    <source>
        <dbReference type="Proteomes" id="UP000189274"/>
    </source>
</evidence>
<dbReference type="eggNOG" id="KOG3282">
    <property type="taxonomic scope" value="Eukaryota"/>
</dbReference>
<dbReference type="InterPro" id="IPR002833">
    <property type="entry name" value="PTH2"/>
</dbReference>
<dbReference type="STRING" id="4909.A0A099NWY1"/>
<gene>
    <name evidence="7" type="ORF">BOH78_3607</name>
    <name evidence="5" type="ORF">C5L36_0A00160</name>
    <name evidence="8" type="ORF">CAS74_001203</name>
    <name evidence="6" type="ORF">JL09_g4379</name>
</gene>
<evidence type="ECO:0000313" key="5">
    <source>
        <dbReference type="EMBL" id="AWU73402.1"/>
    </source>
</evidence>
<dbReference type="Gene3D" id="3.40.1490.10">
    <property type="entry name" value="Bit1"/>
    <property type="match status" value="1"/>
</dbReference>
<keyword evidence="2 7" id="KW-0378">Hydrolase</keyword>
<dbReference type="OrthoDB" id="1733656at2759"/>
<evidence type="ECO:0000256" key="2">
    <source>
        <dbReference type="ARBA" id="ARBA00022801"/>
    </source>
</evidence>
<accession>A0A099NWY1</accession>
<dbReference type="SUPFAM" id="SSF102462">
    <property type="entry name" value="Peptidyl-tRNA hydrolase II"/>
    <property type="match status" value="1"/>
</dbReference>